<protein>
    <submittedName>
        <fullName evidence="1">Uncharacterized protein</fullName>
    </submittedName>
</protein>
<reference evidence="1 2" key="1">
    <citation type="journal article" date="2018" name="Sci. Rep.">
        <title>Genomic signatures of local adaptation to the degree of environmental predictability in rotifers.</title>
        <authorList>
            <person name="Franch-Gras L."/>
            <person name="Hahn C."/>
            <person name="Garcia-Roger E.M."/>
            <person name="Carmona M.J."/>
            <person name="Serra M."/>
            <person name="Gomez A."/>
        </authorList>
    </citation>
    <scope>NUCLEOTIDE SEQUENCE [LARGE SCALE GENOMIC DNA]</scope>
    <source>
        <strain evidence="1">HYR1</strain>
    </source>
</reference>
<comment type="caution">
    <text evidence="1">The sequence shown here is derived from an EMBL/GenBank/DDBJ whole genome shotgun (WGS) entry which is preliminary data.</text>
</comment>
<name>A0A3M7T3E3_BRAPC</name>
<dbReference type="AlphaFoldDB" id="A0A3M7T3E3"/>
<proteinExistence type="predicted"/>
<evidence type="ECO:0000313" key="2">
    <source>
        <dbReference type="Proteomes" id="UP000276133"/>
    </source>
</evidence>
<dbReference type="Proteomes" id="UP000276133">
    <property type="component" value="Unassembled WGS sequence"/>
</dbReference>
<keyword evidence="2" id="KW-1185">Reference proteome</keyword>
<gene>
    <name evidence="1" type="ORF">BpHYR1_052331</name>
</gene>
<sequence>MLRQTLYFLCSYNPKFNQSIHLNSTAQFYIETKLICYNFPLKAKYLNLELKLKSDVLAAELTIANQLLKLYLMNF</sequence>
<evidence type="ECO:0000313" key="1">
    <source>
        <dbReference type="EMBL" id="RNA42457.1"/>
    </source>
</evidence>
<organism evidence="1 2">
    <name type="scientific">Brachionus plicatilis</name>
    <name type="common">Marine rotifer</name>
    <name type="synonym">Brachionus muelleri</name>
    <dbReference type="NCBI Taxonomy" id="10195"/>
    <lineage>
        <taxon>Eukaryota</taxon>
        <taxon>Metazoa</taxon>
        <taxon>Spiralia</taxon>
        <taxon>Gnathifera</taxon>
        <taxon>Rotifera</taxon>
        <taxon>Eurotatoria</taxon>
        <taxon>Monogononta</taxon>
        <taxon>Pseudotrocha</taxon>
        <taxon>Ploima</taxon>
        <taxon>Brachionidae</taxon>
        <taxon>Brachionus</taxon>
    </lineage>
</organism>
<dbReference type="EMBL" id="REGN01000366">
    <property type="protein sequence ID" value="RNA42457.1"/>
    <property type="molecule type" value="Genomic_DNA"/>
</dbReference>
<accession>A0A3M7T3E3</accession>